<dbReference type="eggNOG" id="COG0438">
    <property type="taxonomic scope" value="Bacteria"/>
</dbReference>
<reference evidence="1 2" key="2">
    <citation type="journal article" date="2011" name="ISME J.">
        <title>RNA-seq reveals cooperative metabolic interactions between two termite-gut spirochete species in co-culture.</title>
        <authorList>
            <person name="Rosenthal A.Z."/>
            <person name="Matson E.G."/>
            <person name="Eldar A."/>
            <person name="Leadbetter J.R."/>
        </authorList>
    </citation>
    <scope>NUCLEOTIDE SEQUENCE [LARGE SCALE GENOMIC DNA]</scope>
    <source>
        <strain evidence="2">ATCC BAA-887 / DSM 12427 / ZAS-2</strain>
    </source>
</reference>
<dbReference type="STRING" id="545694.TREPR_0200"/>
<proteinExistence type="predicted"/>
<dbReference type="AlphaFoldDB" id="F5YMC5"/>
<keyword evidence="2" id="KW-1185">Reference proteome</keyword>
<dbReference type="SUPFAM" id="SSF53756">
    <property type="entry name" value="UDP-Glycosyltransferase/glycogen phosphorylase"/>
    <property type="match status" value="1"/>
</dbReference>
<gene>
    <name evidence="1" type="ordered locus">TREPR_0200</name>
</gene>
<name>F5YMC5_TREPZ</name>
<dbReference type="KEGG" id="tpi:TREPR_0200"/>
<evidence type="ECO:0000313" key="1">
    <source>
        <dbReference type="EMBL" id="AEF85503.1"/>
    </source>
</evidence>
<evidence type="ECO:0000313" key="2">
    <source>
        <dbReference type="Proteomes" id="UP000009223"/>
    </source>
</evidence>
<dbReference type="HOGENOM" id="CLU_713397_0_0_12"/>
<organism evidence="1 2">
    <name type="scientific">Treponema primitia (strain ATCC BAA-887 / DSM 12427 / ZAS-2)</name>
    <dbReference type="NCBI Taxonomy" id="545694"/>
    <lineage>
        <taxon>Bacteria</taxon>
        <taxon>Pseudomonadati</taxon>
        <taxon>Spirochaetota</taxon>
        <taxon>Spirochaetia</taxon>
        <taxon>Spirochaetales</taxon>
        <taxon>Treponemataceae</taxon>
        <taxon>Treponema</taxon>
    </lineage>
</organism>
<dbReference type="Proteomes" id="UP000009223">
    <property type="component" value="Chromosome"/>
</dbReference>
<protein>
    <recommendedName>
        <fullName evidence="3">Glycosyltransferase</fullName>
    </recommendedName>
</protein>
<dbReference type="EMBL" id="CP001843">
    <property type="protein sequence ID" value="AEF85503.1"/>
    <property type="molecule type" value="Genomic_DNA"/>
</dbReference>
<dbReference type="Gene3D" id="3.40.50.2000">
    <property type="entry name" value="Glycogen Phosphorylase B"/>
    <property type="match status" value="1"/>
</dbReference>
<dbReference type="RefSeq" id="WP_015706278.1">
    <property type="nucleotide sequence ID" value="NC_015578.1"/>
</dbReference>
<dbReference type="OrthoDB" id="1123479at2"/>
<evidence type="ECO:0008006" key="3">
    <source>
        <dbReference type="Google" id="ProtNLM"/>
    </source>
</evidence>
<sequence length="385" mass="44422">MKKILYIATGNPFVRSGEGLATIAYYNALMSIFNNNIDIIMGLEAIDKHKNKNNYFGAPRRNKLYASIALIFGHLHRNKKYVYLHLQKYKDQYMWCIINGGIYAGDMIDYIKSMGIKTIVIHHNYEREYSVDNRTITSFGGLFPYYIIRNEKNAYLKADLNMFLTKSDMKLFEENYGVCNGEINLLGVFEPTIENIPMVVQKQSLVPSIVITGTLGSVQTEHGIRNFYKYYYQTLIKICPMAKIVIAGRNPTKKIKDIEKNSNNRIKIISNPDNIEDIIQSASIYYCPIDIGGGLKLRVMDGLRQGLPVLVHEVSSRGYDVFFGKPYFKIYNDYETFKEGFSSLVRMYGNNEIDNKQIQNDYVEYYSFKAGCIRLEKALYILKNE</sequence>
<accession>F5YMC5</accession>
<reference evidence="2" key="1">
    <citation type="submission" date="2009-12" db="EMBL/GenBank/DDBJ databases">
        <title>Complete sequence of Treponema primitia strain ZAS-2.</title>
        <authorList>
            <person name="Tetu S.G."/>
            <person name="Matson E."/>
            <person name="Ren Q."/>
            <person name="Seshadri R."/>
            <person name="Elbourne L."/>
            <person name="Hassan K.A."/>
            <person name="Durkin A."/>
            <person name="Radune D."/>
            <person name="Mohamoud Y."/>
            <person name="Shay R."/>
            <person name="Jin S."/>
            <person name="Zhang X."/>
            <person name="Lucey K."/>
            <person name="Ballor N.R."/>
            <person name="Ottesen E."/>
            <person name="Rosenthal R."/>
            <person name="Allen A."/>
            <person name="Leadbetter J.R."/>
            <person name="Paulsen I.T."/>
        </authorList>
    </citation>
    <scope>NUCLEOTIDE SEQUENCE [LARGE SCALE GENOMIC DNA]</scope>
    <source>
        <strain evidence="2">ATCC BAA-887 / DSM 12427 / ZAS-2</strain>
    </source>
</reference>
<dbReference type="Pfam" id="PF13692">
    <property type="entry name" value="Glyco_trans_1_4"/>
    <property type="match status" value="1"/>
</dbReference>